<keyword evidence="4 7" id="KW-0418">Kinase</keyword>
<gene>
    <name evidence="7" type="ORF">PHMEG_0003893</name>
</gene>
<sequence length="584" mass="66855">MFGGFHEDKVQFVAGNCAQDSDDDMFEPHVLTRSSPTPNLLVAPVARVAEVKEEAMPYNGALVNVEYSTTVKTVVVPVSTPNDVVGGFSSISDRFPLSKVGKVSCMTKQVFCTPQEPRTQVAPLPMSRLLNATPEMTQMEQMTVLVEDATVDENTIKAEPTTTFVGSNVQLPVSDVYRYLATDVEENEMEQLRWNIQEQVFQRYFQQGQKYEEWGKLEEQDNRVFFIPGGRRENIMAEKRFHDNAVRDAMGKGNATWVKDRRARFEEEIRQFYVHFHVQREETRHRQELMLTRLEKVSPFSKFPILGNRFLLLRLRGKGGNGEVWDVVDYANNKQLCALKLSTSIRHAQREHHTHSVRFILHPHFSCRNLNHPNIVQVGEVPFLIRYQQQQYTAFTVASVQSDLQQLIEMYEYLDDDSAYKVFSQLLSALKYLHEDMGVAHYDLKPSNILIDHDGCVKLTDFDLTRDAKSATSNSTVGTLRYLPPECFRPNRGDCEATAEKADMWMVGIVYYMMVTGKHPICPDKSTHMEVKSAMIQYTGELRYARPISDLSKWILQGCLHPDPRCRITAAQLLVALQKVVPQQ</sequence>
<dbReference type="Gene3D" id="3.30.200.20">
    <property type="entry name" value="Phosphorylase Kinase, domain 1"/>
    <property type="match status" value="1"/>
</dbReference>
<evidence type="ECO:0000256" key="4">
    <source>
        <dbReference type="ARBA" id="ARBA00022777"/>
    </source>
</evidence>
<dbReference type="EMBL" id="NBNE01000212">
    <property type="protein sequence ID" value="OWZ21556.1"/>
    <property type="molecule type" value="Genomic_DNA"/>
</dbReference>
<dbReference type="PROSITE" id="PS00108">
    <property type="entry name" value="PROTEIN_KINASE_ST"/>
    <property type="match status" value="1"/>
</dbReference>
<dbReference type="GO" id="GO:0004674">
    <property type="term" value="F:protein serine/threonine kinase activity"/>
    <property type="evidence" value="ECO:0007669"/>
    <property type="project" value="UniProtKB-KW"/>
</dbReference>
<dbReference type="Proteomes" id="UP000198211">
    <property type="component" value="Unassembled WGS sequence"/>
</dbReference>
<dbReference type="PANTHER" id="PTHR22974">
    <property type="entry name" value="MIXED LINEAGE PROTEIN KINASE"/>
    <property type="match status" value="1"/>
</dbReference>
<protein>
    <submittedName>
        <fullName evidence="7">Serine/threonine protein kinase</fullName>
    </submittedName>
</protein>
<dbReference type="PANTHER" id="PTHR22974:SF23">
    <property type="entry name" value="TOUSLED-LIKE KINASE, ISOFORM G"/>
    <property type="match status" value="1"/>
</dbReference>
<dbReference type="InterPro" id="IPR011009">
    <property type="entry name" value="Kinase-like_dom_sf"/>
</dbReference>
<comment type="caution">
    <text evidence="7">The sequence shown here is derived from an EMBL/GenBank/DDBJ whole genome shotgun (WGS) entry which is preliminary data.</text>
</comment>
<evidence type="ECO:0000313" key="7">
    <source>
        <dbReference type="EMBL" id="OWZ21556.1"/>
    </source>
</evidence>
<dbReference type="CDD" id="cd14014">
    <property type="entry name" value="STKc_PknB_like"/>
    <property type="match status" value="1"/>
</dbReference>
<organism evidence="7 8">
    <name type="scientific">Phytophthora megakarya</name>
    <dbReference type="NCBI Taxonomy" id="4795"/>
    <lineage>
        <taxon>Eukaryota</taxon>
        <taxon>Sar</taxon>
        <taxon>Stramenopiles</taxon>
        <taxon>Oomycota</taxon>
        <taxon>Peronosporomycetes</taxon>
        <taxon>Peronosporales</taxon>
        <taxon>Peronosporaceae</taxon>
        <taxon>Phytophthora</taxon>
    </lineage>
</organism>
<dbReference type="GO" id="GO:0035556">
    <property type="term" value="P:intracellular signal transduction"/>
    <property type="evidence" value="ECO:0007669"/>
    <property type="project" value="TreeGrafter"/>
</dbReference>
<dbReference type="AlphaFoldDB" id="A0A225WVB1"/>
<dbReference type="Pfam" id="PF00069">
    <property type="entry name" value="Pkinase"/>
    <property type="match status" value="1"/>
</dbReference>
<evidence type="ECO:0000313" key="8">
    <source>
        <dbReference type="Proteomes" id="UP000198211"/>
    </source>
</evidence>
<dbReference type="GO" id="GO:0007059">
    <property type="term" value="P:chromosome segregation"/>
    <property type="evidence" value="ECO:0007669"/>
    <property type="project" value="TreeGrafter"/>
</dbReference>
<proteinExistence type="predicted"/>
<accession>A0A225WVB1</accession>
<dbReference type="SUPFAM" id="SSF56112">
    <property type="entry name" value="Protein kinase-like (PK-like)"/>
    <property type="match status" value="1"/>
</dbReference>
<keyword evidence="3" id="KW-0547">Nucleotide-binding</keyword>
<reference evidence="8" key="1">
    <citation type="submission" date="2017-03" db="EMBL/GenBank/DDBJ databases">
        <title>Phytopthora megakarya and P. palmivora, two closely related causual agents of cacao black pod achieved similar genome size and gene model numbers by different mechanisms.</title>
        <authorList>
            <person name="Ali S."/>
            <person name="Shao J."/>
            <person name="Larry D.J."/>
            <person name="Kronmiller B."/>
            <person name="Shen D."/>
            <person name="Strem M.D."/>
            <person name="Melnick R.L."/>
            <person name="Guiltinan M.J."/>
            <person name="Tyler B.M."/>
            <person name="Meinhardt L.W."/>
            <person name="Bailey B.A."/>
        </authorList>
    </citation>
    <scope>NUCLEOTIDE SEQUENCE [LARGE SCALE GENOMIC DNA]</scope>
    <source>
        <strain evidence="8">zdho120</strain>
    </source>
</reference>
<dbReference type="GO" id="GO:0005524">
    <property type="term" value="F:ATP binding"/>
    <property type="evidence" value="ECO:0007669"/>
    <property type="project" value="UniProtKB-KW"/>
</dbReference>
<dbReference type="PROSITE" id="PS50011">
    <property type="entry name" value="PROTEIN_KINASE_DOM"/>
    <property type="match status" value="1"/>
</dbReference>
<evidence type="ECO:0000259" key="6">
    <source>
        <dbReference type="PROSITE" id="PS50011"/>
    </source>
</evidence>
<dbReference type="InterPro" id="IPR008271">
    <property type="entry name" value="Ser/Thr_kinase_AS"/>
</dbReference>
<keyword evidence="5" id="KW-0067">ATP-binding</keyword>
<keyword evidence="1 7" id="KW-0723">Serine/threonine-protein kinase</keyword>
<evidence type="ECO:0000256" key="1">
    <source>
        <dbReference type="ARBA" id="ARBA00022527"/>
    </source>
</evidence>
<dbReference type="InterPro" id="IPR000719">
    <property type="entry name" value="Prot_kinase_dom"/>
</dbReference>
<dbReference type="SMART" id="SM00220">
    <property type="entry name" value="S_TKc"/>
    <property type="match status" value="1"/>
</dbReference>
<dbReference type="Gene3D" id="1.10.510.10">
    <property type="entry name" value="Transferase(Phosphotransferase) domain 1"/>
    <property type="match status" value="1"/>
</dbReference>
<name>A0A225WVB1_9STRA</name>
<evidence type="ECO:0000256" key="2">
    <source>
        <dbReference type="ARBA" id="ARBA00022679"/>
    </source>
</evidence>
<keyword evidence="2" id="KW-0808">Transferase</keyword>
<dbReference type="OrthoDB" id="346907at2759"/>
<evidence type="ECO:0000256" key="3">
    <source>
        <dbReference type="ARBA" id="ARBA00022741"/>
    </source>
</evidence>
<keyword evidence="8" id="KW-1185">Reference proteome</keyword>
<dbReference type="GO" id="GO:0005634">
    <property type="term" value="C:nucleus"/>
    <property type="evidence" value="ECO:0007669"/>
    <property type="project" value="TreeGrafter"/>
</dbReference>
<feature type="domain" description="Protein kinase" evidence="6">
    <location>
        <begin position="310"/>
        <end position="581"/>
    </location>
</feature>
<dbReference type="STRING" id="4795.A0A225WVB1"/>
<evidence type="ECO:0000256" key="5">
    <source>
        <dbReference type="ARBA" id="ARBA00022840"/>
    </source>
</evidence>